<dbReference type="AlphaFoldDB" id="A0A2U1F7I2"/>
<dbReference type="PANTHER" id="PTHR43316">
    <property type="entry name" value="HYDROLASE, HALOACID DELAHOGENASE-RELATED"/>
    <property type="match status" value="1"/>
</dbReference>
<dbReference type="EMBL" id="QEKW01000009">
    <property type="protein sequence ID" value="PVZ08122.1"/>
    <property type="molecule type" value="Genomic_DNA"/>
</dbReference>
<dbReference type="RefSeq" id="WP_116709523.1">
    <property type="nucleotide sequence ID" value="NZ_QEKW01000009.1"/>
</dbReference>
<evidence type="ECO:0000256" key="2">
    <source>
        <dbReference type="ARBA" id="ARBA00022801"/>
    </source>
</evidence>
<dbReference type="SUPFAM" id="SSF56784">
    <property type="entry name" value="HAD-like"/>
    <property type="match status" value="1"/>
</dbReference>
<dbReference type="Gene3D" id="1.10.150.240">
    <property type="entry name" value="Putative phosphatase, domain 2"/>
    <property type="match status" value="1"/>
</dbReference>
<name>A0A2U1F7I2_9PSEU</name>
<evidence type="ECO:0000256" key="1">
    <source>
        <dbReference type="ARBA" id="ARBA00008106"/>
    </source>
</evidence>
<keyword evidence="4" id="KW-1185">Reference proteome</keyword>
<evidence type="ECO:0000313" key="4">
    <source>
        <dbReference type="Proteomes" id="UP000245639"/>
    </source>
</evidence>
<protein>
    <submittedName>
        <fullName evidence="3">2-haloacid dehalogenase</fullName>
    </submittedName>
</protein>
<keyword evidence="2" id="KW-0378">Hydrolase</keyword>
<sequence>MSPRCDAVVFDVLETLLDLDPLADRLETVGRPREMLGPWFMRFQRDAMALTLAGDFAQFDAVARASLRVESRQTMSAADVDHVLDGFASLPALPDAEPALRRLTEAGIRVGCLTVGNPENTRRFLEGAGLAAFVDEVVTAEMAGVWKPAPGIYRTAAEKLGTPLERMALVAVHAWDCHGATRAGALAGWCARLEGEHADVFLPADVHGADLVEVVDGLLALS</sequence>
<comment type="caution">
    <text evidence="3">The sequence shown here is derived from an EMBL/GenBank/DDBJ whole genome shotgun (WGS) entry which is preliminary data.</text>
</comment>
<dbReference type="InterPro" id="IPR006439">
    <property type="entry name" value="HAD-SF_hydro_IA"/>
</dbReference>
<dbReference type="InterPro" id="IPR006328">
    <property type="entry name" value="2-HAD"/>
</dbReference>
<dbReference type="OrthoDB" id="3774052at2"/>
<evidence type="ECO:0000313" key="3">
    <source>
        <dbReference type="EMBL" id="PVZ08122.1"/>
    </source>
</evidence>
<dbReference type="InterPro" id="IPR051540">
    <property type="entry name" value="S-2-haloacid_dehalogenase"/>
</dbReference>
<organism evidence="3 4">
    <name type="scientific">Actinomycetospora cinnamomea</name>
    <dbReference type="NCBI Taxonomy" id="663609"/>
    <lineage>
        <taxon>Bacteria</taxon>
        <taxon>Bacillati</taxon>
        <taxon>Actinomycetota</taxon>
        <taxon>Actinomycetes</taxon>
        <taxon>Pseudonocardiales</taxon>
        <taxon>Pseudonocardiaceae</taxon>
        <taxon>Actinomycetospora</taxon>
    </lineage>
</organism>
<dbReference type="Pfam" id="PF00702">
    <property type="entry name" value="Hydrolase"/>
    <property type="match status" value="1"/>
</dbReference>
<dbReference type="SFLD" id="SFLDS00003">
    <property type="entry name" value="Haloacid_Dehalogenase"/>
    <property type="match status" value="1"/>
</dbReference>
<dbReference type="InterPro" id="IPR036412">
    <property type="entry name" value="HAD-like_sf"/>
</dbReference>
<gene>
    <name evidence="3" type="ORF">C8D89_1095</name>
</gene>
<dbReference type="SFLD" id="SFLDG01129">
    <property type="entry name" value="C1.5:_HAD__Beta-PGM__Phosphata"/>
    <property type="match status" value="1"/>
</dbReference>
<dbReference type="NCBIfam" id="TIGR01428">
    <property type="entry name" value="HAD_type_II"/>
    <property type="match status" value="1"/>
</dbReference>
<accession>A0A2U1F7I2</accession>
<dbReference type="PANTHER" id="PTHR43316:SF3">
    <property type="entry name" value="HALOACID DEHALOGENASE, TYPE II (AFU_ORTHOLOGUE AFUA_2G07750)-RELATED"/>
    <property type="match status" value="1"/>
</dbReference>
<proteinExistence type="inferred from homology"/>
<dbReference type="GO" id="GO:0019120">
    <property type="term" value="F:hydrolase activity, acting on acid halide bonds, in C-halide compounds"/>
    <property type="evidence" value="ECO:0007669"/>
    <property type="project" value="InterPro"/>
</dbReference>
<dbReference type="InterPro" id="IPR023214">
    <property type="entry name" value="HAD_sf"/>
</dbReference>
<reference evidence="3 4" key="1">
    <citation type="submission" date="2018-04" db="EMBL/GenBank/DDBJ databases">
        <title>Genomic Encyclopedia of Type Strains, Phase IV (KMG-IV): sequencing the most valuable type-strain genomes for metagenomic binning, comparative biology and taxonomic classification.</title>
        <authorList>
            <person name="Goeker M."/>
        </authorList>
    </citation>
    <scope>NUCLEOTIDE SEQUENCE [LARGE SCALE GENOMIC DNA]</scope>
    <source>
        <strain evidence="3 4">DSM 45771</strain>
    </source>
</reference>
<comment type="similarity">
    <text evidence="1">Belongs to the HAD-like hydrolase superfamily. S-2-haloalkanoic acid dehalogenase family.</text>
</comment>
<dbReference type="Proteomes" id="UP000245639">
    <property type="component" value="Unassembled WGS sequence"/>
</dbReference>
<dbReference type="InterPro" id="IPR023198">
    <property type="entry name" value="PGP-like_dom2"/>
</dbReference>
<dbReference type="NCBIfam" id="TIGR01493">
    <property type="entry name" value="HAD-SF-IA-v2"/>
    <property type="match status" value="1"/>
</dbReference>
<dbReference type="PRINTS" id="PR00413">
    <property type="entry name" value="HADHALOGNASE"/>
</dbReference>
<dbReference type="Gene3D" id="3.40.50.1000">
    <property type="entry name" value="HAD superfamily/HAD-like"/>
    <property type="match status" value="1"/>
</dbReference>